<proteinExistence type="inferred from homology"/>
<keyword evidence="7 12" id="KW-0460">Magnesium</keyword>
<dbReference type="Gene3D" id="3.90.870.10">
    <property type="entry name" value="DHBP synthase"/>
    <property type="match status" value="1"/>
</dbReference>
<gene>
    <name evidence="13" type="ORF">PMKS-000800</name>
</gene>
<evidence type="ECO:0000256" key="5">
    <source>
        <dbReference type="ARBA" id="ARBA00022619"/>
    </source>
</evidence>
<keyword evidence="8" id="KW-0318">Glutathionylation</keyword>
<comment type="caution">
    <text evidence="13">The sequence shown here is derived from an EMBL/GenBank/DDBJ whole genome shotgun (WGS) entry which is preliminary data.</text>
</comment>
<dbReference type="PANTHER" id="PTHR21327:SF18">
    <property type="entry name" value="3,4-DIHYDROXY-2-BUTANONE 4-PHOSPHATE SYNTHASE"/>
    <property type="match status" value="1"/>
</dbReference>
<accession>A0A1Q2YCP1</accession>
<dbReference type="NCBIfam" id="TIGR00506">
    <property type="entry name" value="ribB"/>
    <property type="match status" value="1"/>
</dbReference>
<keyword evidence="9 12" id="KW-0464">Manganese</keyword>
<evidence type="ECO:0000256" key="6">
    <source>
        <dbReference type="ARBA" id="ARBA00022723"/>
    </source>
</evidence>
<evidence type="ECO:0000256" key="7">
    <source>
        <dbReference type="ARBA" id="ARBA00022842"/>
    </source>
</evidence>
<evidence type="ECO:0000256" key="2">
    <source>
        <dbReference type="ARBA" id="ARBA00011738"/>
    </source>
</evidence>
<dbReference type="UniPathway" id="UPA00275">
    <property type="reaction ID" value="UER00399"/>
</dbReference>
<evidence type="ECO:0000256" key="10">
    <source>
        <dbReference type="ARBA" id="ARBA00023239"/>
    </source>
</evidence>
<keyword evidence="14" id="KW-1185">Reference proteome</keyword>
<protein>
    <recommendedName>
        <fullName evidence="4 12">3,4-dihydroxy-2-butanone 4-phosphate synthase</fullName>
        <shortName evidence="12">DHBP synthase</shortName>
        <ecNumber evidence="3 12">4.1.99.12</ecNumber>
    </recommendedName>
</protein>
<dbReference type="GO" id="GO:0005758">
    <property type="term" value="C:mitochondrial intermembrane space"/>
    <property type="evidence" value="ECO:0007669"/>
    <property type="project" value="TreeGrafter"/>
</dbReference>
<comment type="cofactor">
    <cofactor evidence="12">
        <name>Mg(2+)</name>
        <dbReference type="ChEBI" id="CHEBI:18420"/>
    </cofactor>
    <cofactor evidence="12">
        <name>Mn(2+)</name>
        <dbReference type="ChEBI" id="CHEBI:29035"/>
    </cofactor>
    <text evidence="12">Binds 2 divalent metal cations per subunit. Magnesium or manganese.</text>
</comment>
<dbReference type="InterPro" id="IPR000422">
    <property type="entry name" value="DHBP_synthase_RibB"/>
</dbReference>
<dbReference type="EC" id="4.1.99.12" evidence="3 12"/>
<dbReference type="GO" id="GO:0005829">
    <property type="term" value="C:cytosol"/>
    <property type="evidence" value="ECO:0007669"/>
    <property type="project" value="TreeGrafter"/>
</dbReference>
<comment type="subunit">
    <text evidence="2 12">Homodimer.</text>
</comment>
<dbReference type="OrthoDB" id="60371at2759"/>
<comment type="pathway">
    <text evidence="1 12">Cofactor biosynthesis; riboflavin biosynthesis; 2-hydroxy-3-oxobutyl phosphate from D-ribulose 5-phosphate: step 1/1.</text>
</comment>
<dbReference type="PANTHER" id="PTHR21327">
    <property type="entry name" value="GTP CYCLOHYDROLASE II-RELATED"/>
    <property type="match status" value="1"/>
</dbReference>
<dbReference type="FunFam" id="3.90.870.10:FF:000002">
    <property type="entry name" value="3,4-dihydroxy-2-butanone 4-phosphate synthase"/>
    <property type="match status" value="1"/>
</dbReference>
<dbReference type="EMBL" id="BDGI01000032">
    <property type="protein sequence ID" value="GAV27336.1"/>
    <property type="molecule type" value="Genomic_DNA"/>
</dbReference>
<evidence type="ECO:0000256" key="4">
    <source>
        <dbReference type="ARBA" id="ARBA00018836"/>
    </source>
</evidence>
<dbReference type="GO" id="GO:0009231">
    <property type="term" value="P:riboflavin biosynthetic process"/>
    <property type="evidence" value="ECO:0007669"/>
    <property type="project" value="UniProtKB-UniPathway"/>
</dbReference>
<comment type="similarity">
    <text evidence="11 12">Belongs to the DHBP synthase family.</text>
</comment>
<reference evidence="13 14" key="1">
    <citation type="submission" date="2016-08" db="EMBL/GenBank/DDBJ databases">
        <title>Whole genome shotgun sequence of Pichia membranifaciens KS47-1.</title>
        <authorList>
            <person name="Konishi M."/>
            <person name="Ishida M."/>
            <person name="Arakawa T."/>
            <person name="Kato Y."/>
            <person name="Horiuchi J."/>
        </authorList>
    </citation>
    <scope>NUCLEOTIDE SEQUENCE [LARGE SCALE GENOMIC DNA]</scope>
    <source>
        <strain evidence="13 14">KS47-1</strain>
    </source>
</reference>
<name>A0A1Q2YCP1_9ASCO</name>
<evidence type="ECO:0000256" key="1">
    <source>
        <dbReference type="ARBA" id="ARBA00004904"/>
    </source>
</evidence>
<keyword evidence="10 12" id="KW-0456">Lyase</keyword>
<evidence type="ECO:0000256" key="9">
    <source>
        <dbReference type="ARBA" id="ARBA00023211"/>
    </source>
</evidence>
<comment type="catalytic activity">
    <reaction evidence="12">
        <text>D-ribulose 5-phosphate = (2S)-2-hydroxy-3-oxobutyl phosphate + formate + H(+)</text>
        <dbReference type="Rhea" id="RHEA:18457"/>
        <dbReference type="ChEBI" id="CHEBI:15378"/>
        <dbReference type="ChEBI" id="CHEBI:15740"/>
        <dbReference type="ChEBI" id="CHEBI:58121"/>
        <dbReference type="ChEBI" id="CHEBI:58830"/>
        <dbReference type="EC" id="4.1.99.12"/>
    </reaction>
</comment>
<keyword evidence="5 12" id="KW-0686">Riboflavin biosynthesis</keyword>
<dbReference type="GO" id="GO:0046872">
    <property type="term" value="F:metal ion binding"/>
    <property type="evidence" value="ECO:0007669"/>
    <property type="project" value="UniProtKB-KW"/>
</dbReference>
<comment type="function">
    <text evidence="12">Catalyzes the conversion of D-ribulose 5-phosphate to formate and 3,4-dihydroxy-2-butanone 4-phosphate.</text>
</comment>
<organism evidence="13 14">
    <name type="scientific">Pichia membranifaciens</name>
    <dbReference type="NCBI Taxonomy" id="4926"/>
    <lineage>
        <taxon>Eukaryota</taxon>
        <taxon>Fungi</taxon>
        <taxon>Dikarya</taxon>
        <taxon>Ascomycota</taxon>
        <taxon>Saccharomycotina</taxon>
        <taxon>Pichiomycetes</taxon>
        <taxon>Pichiales</taxon>
        <taxon>Pichiaceae</taxon>
        <taxon>Pichia</taxon>
    </lineage>
</organism>
<evidence type="ECO:0000313" key="13">
    <source>
        <dbReference type="EMBL" id="GAV27336.1"/>
    </source>
</evidence>
<evidence type="ECO:0000256" key="8">
    <source>
        <dbReference type="ARBA" id="ARBA00023206"/>
    </source>
</evidence>
<dbReference type="InterPro" id="IPR017945">
    <property type="entry name" value="DHBP_synth_RibB-like_a/b_dom"/>
</dbReference>
<dbReference type="SUPFAM" id="SSF55821">
    <property type="entry name" value="YrdC/RibB"/>
    <property type="match status" value="1"/>
</dbReference>
<dbReference type="AlphaFoldDB" id="A0A1Q2YCP1"/>
<evidence type="ECO:0000256" key="11">
    <source>
        <dbReference type="ARBA" id="ARBA00060730"/>
    </source>
</evidence>
<dbReference type="Proteomes" id="UP000186136">
    <property type="component" value="Unassembled WGS sequence"/>
</dbReference>
<evidence type="ECO:0000313" key="14">
    <source>
        <dbReference type="Proteomes" id="UP000186136"/>
    </source>
</evidence>
<dbReference type="Pfam" id="PF00926">
    <property type="entry name" value="DHBP_synthase"/>
    <property type="match status" value="1"/>
</dbReference>
<dbReference type="GO" id="GO:0008686">
    <property type="term" value="F:3,4-dihydroxy-2-butanone-4-phosphate synthase activity"/>
    <property type="evidence" value="ECO:0007669"/>
    <property type="project" value="UniProtKB-EC"/>
</dbReference>
<evidence type="ECO:0000256" key="12">
    <source>
        <dbReference type="RuleBase" id="RU003843"/>
    </source>
</evidence>
<sequence length="213" mass="23846">MSLTEEVKFTPIPEALEAFKNGEFVIVMDDEDRENEGDLIIAAEKVDTAKMAFLVKHSSGYVCVPLSTERADELELPLMIPEESMTDRHGTAYTVTVDYEDGTTTGISAHDRALTTRKLAEKSTKSTDLLRPGHICPLRAKPKLLRERAGHTEAAVHLCVLTKQQPAAAICELVREEDGLMMRLSDCWKFAQKFDVKIITIKHLIEFMDANNL</sequence>
<keyword evidence="6 12" id="KW-0479">Metal-binding</keyword>
<evidence type="ECO:0000256" key="3">
    <source>
        <dbReference type="ARBA" id="ARBA00012153"/>
    </source>
</evidence>